<protein>
    <submittedName>
        <fullName evidence="2">Putative secreted protein (Por secretion system target)</fullName>
    </submittedName>
</protein>
<keyword evidence="3" id="KW-1185">Reference proteome</keyword>
<feature type="chain" id="PRO_5015195956" evidence="1">
    <location>
        <begin position="29"/>
        <end position="130"/>
    </location>
</feature>
<proteinExistence type="predicted"/>
<dbReference type="OrthoDB" id="355609at2"/>
<evidence type="ECO:0000313" key="2">
    <source>
        <dbReference type="EMBL" id="PSK93998.1"/>
    </source>
</evidence>
<feature type="signal peptide" evidence="1">
    <location>
        <begin position="1"/>
        <end position="28"/>
    </location>
</feature>
<dbReference type="Proteomes" id="UP000240572">
    <property type="component" value="Unassembled WGS sequence"/>
</dbReference>
<dbReference type="InterPro" id="IPR026444">
    <property type="entry name" value="Secre_tail"/>
</dbReference>
<evidence type="ECO:0000256" key="1">
    <source>
        <dbReference type="SAM" id="SignalP"/>
    </source>
</evidence>
<dbReference type="EMBL" id="PYGD01000001">
    <property type="protein sequence ID" value="PSK93998.1"/>
    <property type="molecule type" value="Genomic_DNA"/>
</dbReference>
<comment type="caution">
    <text evidence="2">The sequence shown here is derived from an EMBL/GenBank/DDBJ whole genome shotgun (WGS) entry which is preliminary data.</text>
</comment>
<dbReference type="AlphaFoldDB" id="A0A2P8D9U0"/>
<gene>
    <name evidence="2" type="ORF">B0I18_101148</name>
</gene>
<keyword evidence="1" id="KW-0732">Signal</keyword>
<evidence type="ECO:0000313" key="3">
    <source>
        <dbReference type="Proteomes" id="UP000240572"/>
    </source>
</evidence>
<dbReference type="NCBIfam" id="TIGR04183">
    <property type="entry name" value="Por_Secre_tail"/>
    <property type="match status" value="1"/>
</dbReference>
<name>A0A2P8D9U0_9BACT</name>
<reference evidence="2 3" key="1">
    <citation type="submission" date="2018-03" db="EMBL/GenBank/DDBJ databases">
        <title>Genomic Encyclopedia of Type Strains, Phase III (KMG-III): the genomes of soil and plant-associated and newly described type strains.</title>
        <authorList>
            <person name="Whitman W."/>
        </authorList>
    </citation>
    <scope>NUCLEOTIDE SEQUENCE [LARGE SCALE GENOMIC DNA]</scope>
    <source>
        <strain evidence="2 3">CGMCC 1.12700</strain>
    </source>
</reference>
<organism evidence="2 3">
    <name type="scientific">Taibaiella chishuiensis</name>
    <dbReference type="NCBI Taxonomy" id="1434707"/>
    <lineage>
        <taxon>Bacteria</taxon>
        <taxon>Pseudomonadati</taxon>
        <taxon>Bacteroidota</taxon>
        <taxon>Chitinophagia</taxon>
        <taxon>Chitinophagales</taxon>
        <taxon>Chitinophagaceae</taxon>
        <taxon>Taibaiella</taxon>
    </lineage>
</organism>
<accession>A0A2P8D9U0</accession>
<sequence>MSKMPYSPVRLSTMFATNSLSTCATVGAAILTTAKDNDFYTVPGGYAELRAGSTAAIQVNMPSMGLNYSTGSKADIAIYDISGRCLQTTSLPVSGNTFSADVAMPAAPAGMYLVTVNGTGLLEHFKVLKR</sequence>